<dbReference type="InParanoid" id="F4S7N7"/>
<dbReference type="OrthoDB" id="3046222at2759"/>
<dbReference type="Proteomes" id="UP000001072">
    <property type="component" value="Unassembled WGS sequence"/>
</dbReference>
<sequence length="459" mass="51965">MRALSDQLVQNPKAGPLVLKFGQAGAGKTVTAPVTEIHAAFSNGGRLGYLRRNILVERGLMPEKESLGGGDRLIMDLMHWGRNGLRLISTSLLGANVHITFQTEWMAKQLVRRDQENRVYSGGLLSDVTYRFFKHGYLLTTSMYSDVLHRWILVQLTWMWGLEEGHYWAHFTTLLRQISQADLTYHKRDLLTQQVVDFSLAQKKGFVSAYMEVFNEADPAKALDKLKGCHEHFRQLVTRIKRNRNVVDASQLAKFERMAYNLLEPDKPNGLTLGQKFEQLARLFPKAKPWLDWWNTSDIHSMLFCARPRLPLDDPPLEDGSNLDAKLPETTNGQESMHRQYYILTSGQCTIVQGFVQLLLFTESLKRDDQQVRRGISIKYGNNWDSVVETLGLLTPLMSSSLAPKSSAGPMDLSTSIATVTLPISLILPATIRASATNAGRQLRWKACFLLFQLCGWKV</sequence>
<dbReference type="HOGENOM" id="CLU_047861_0_0_1"/>
<dbReference type="EMBL" id="GL883160">
    <property type="protein sequence ID" value="EGF99352.1"/>
    <property type="molecule type" value="Genomic_DNA"/>
</dbReference>
<name>F4S7N7_MELLP</name>
<keyword evidence="2" id="KW-1185">Reference proteome</keyword>
<gene>
    <name evidence="1" type="ORF">MELLADRAFT_94708</name>
</gene>
<dbReference type="RefSeq" id="XP_007417377.1">
    <property type="nucleotide sequence ID" value="XM_007417315.1"/>
</dbReference>
<organism evidence="2">
    <name type="scientific">Melampsora larici-populina (strain 98AG31 / pathotype 3-4-7)</name>
    <name type="common">Poplar leaf rust fungus</name>
    <dbReference type="NCBI Taxonomy" id="747676"/>
    <lineage>
        <taxon>Eukaryota</taxon>
        <taxon>Fungi</taxon>
        <taxon>Dikarya</taxon>
        <taxon>Basidiomycota</taxon>
        <taxon>Pucciniomycotina</taxon>
        <taxon>Pucciniomycetes</taxon>
        <taxon>Pucciniales</taxon>
        <taxon>Melampsoraceae</taxon>
        <taxon>Melampsora</taxon>
    </lineage>
</organism>
<dbReference type="AlphaFoldDB" id="F4S7N7"/>
<accession>F4S7N7</accession>
<dbReference type="VEuPathDB" id="FungiDB:MELLADRAFT_94708"/>
<evidence type="ECO:0000313" key="1">
    <source>
        <dbReference type="EMBL" id="EGF99352.1"/>
    </source>
</evidence>
<evidence type="ECO:0000313" key="2">
    <source>
        <dbReference type="Proteomes" id="UP000001072"/>
    </source>
</evidence>
<dbReference type="GeneID" id="18936971"/>
<proteinExistence type="predicted"/>
<reference evidence="2" key="1">
    <citation type="journal article" date="2011" name="Proc. Natl. Acad. Sci. U.S.A.">
        <title>Obligate biotrophy features unraveled by the genomic analysis of rust fungi.</title>
        <authorList>
            <person name="Duplessis S."/>
            <person name="Cuomo C.A."/>
            <person name="Lin Y.-C."/>
            <person name="Aerts A."/>
            <person name="Tisserant E."/>
            <person name="Veneault-Fourrey C."/>
            <person name="Joly D.L."/>
            <person name="Hacquard S."/>
            <person name="Amselem J."/>
            <person name="Cantarel B.L."/>
            <person name="Chiu R."/>
            <person name="Coutinho P.M."/>
            <person name="Feau N."/>
            <person name="Field M."/>
            <person name="Frey P."/>
            <person name="Gelhaye E."/>
            <person name="Goldberg J."/>
            <person name="Grabherr M.G."/>
            <person name="Kodira C.D."/>
            <person name="Kohler A."/>
            <person name="Kuees U."/>
            <person name="Lindquist E.A."/>
            <person name="Lucas S.M."/>
            <person name="Mago R."/>
            <person name="Mauceli E."/>
            <person name="Morin E."/>
            <person name="Murat C."/>
            <person name="Pangilinan J.L."/>
            <person name="Park R."/>
            <person name="Pearson M."/>
            <person name="Quesneville H."/>
            <person name="Rouhier N."/>
            <person name="Sakthikumar S."/>
            <person name="Salamov A.A."/>
            <person name="Schmutz J."/>
            <person name="Selles B."/>
            <person name="Shapiro H."/>
            <person name="Tanguay P."/>
            <person name="Tuskan G.A."/>
            <person name="Henrissat B."/>
            <person name="Van de Peer Y."/>
            <person name="Rouze P."/>
            <person name="Ellis J.G."/>
            <person name="Dodds P.N."/>
            <person name="Schein J.E."/>
            <person name="Zhong S."/>
            <person name="Hamelin R.C."/>
            <person name="Grigoriev I.V."/>
            <person name="Szabo L.J."/>
            <person name="Martin F."/>
        </authorList>
    </citation>
    <scope>NUCLEOTIDE SEQUENCE [LARGE SCALE GENOMIC DNA]</scope>
    <source>
        <strain evidence="2">98AG31 / pathotype 3-4-7</strain>
    </source>
</reference>
<dbReference type="eggNOG" id="ENOG502S7P8">
    <property type="taxonomic scope" value="Eukaryota"/>
</dbReference>
<protein>
    <submittedName>
        <fullName evidence="1">Uncharacterized protein</fullName>
    </submittedName>
</protein>
<dbReference type="KEGG" id="mlr:MELLADRAFT_94708"/>